<organism evidence="1 2">
    <name type="scientific">Paramylibacter ulvae</name>
    <dbReference type="NCBI Taxonomy" id="1651968"/>
    <lineage>
        <taxon>Bacteria</taxon>
        <taxon>Pseudomonadati</taxon>
        <taxon>Pseudomonadota</taxon>
        <taxon>Alphaproteobacteria</taxon>
        <taxon>Rhodobacterales</taxon>
        <taxon>Paracoccaceae</taxon>
        <taxon>Paramylibacter</taxon>
    </lineage>
</organism>
<dbReference type="Proteomes" id="UP000634455">
    <property type="component" value="Unassembled WGS sequence"/>
</dbReference>
<keyword evidence="2" id="KW-1185">Reference proteome</keyword>
<sequence>MHIILGLLAIAGAVYFYVMRARNAAHMASELMDVANDVRLAARRFGFKRKMNVHPVEGLDDGNVAIAAIATAFLELDNLPTADQRDHFLLQLQSKFDLDHSSAEELAVLGRWLSDQCQSPSGAITRITRRLYKLEGTPAFEPLLTLINDTMNAANSTLSDRQRDALDDIKRALKL</sequence>
<proteinExistence type="predicted"/>
<gene>
    <name evidence="1" type="ORF">GCM10008927_18220</name>
</gene>
<name>A0ABQ3D2N2_9RHOB</name>
<comment type="caution">
    <text evidence="1">The sequence shown here is derived from an EMBL/GenBank/DDBJ whole genome shotgun (WGS) entry which is preliminary data.</text>
</comment>
<reference evidence="2" key="1">
    <citation type="journal article" date="2019" name="Int. J. Syst. Evol. Microbiol.">
        <title>The Global Catalogue of Microorganisms (GCM) 10K type strain sequencing project: providing services to taxonomists for standard genome sequencing and annotation.</title>
        <authorList>
            <consortium name="The Broad Institute Genomics Platform"/>
            <consortium name="The Broad Institute Genome Sequencing Center for Infectious Disease"/>
            <person name="Wu L."/>
            <person name="Ma J."/>
        </authorList>
    </citation>
    <scope>NUCLEOTIDE SEQUENCE [LARGE SCALE GENOMIC DNA]</scope>
    <source>
        <strain evidence="2">KCTC 32465</strain>
    </source>
</reference>
<evidence type="ECO:0000313" key="1">
    <source>
        <dbReference type="EMBL" id="GHA52853.1"/>
    </source>
</evidence>
<dbReference type="EMBL" id="BMZF01000004">
    <property type="protein sequence ID" value="GHA52853.1"/>
    <property type="molecule type" value="Genomic_DNA"/>
</dbReference>
<accession>A0ABQ3D2N2</accession>
<protein>
    <recommendedName>
        <fullName evidence="3">Co-chaperone DjlA N-terminal domain-containing protein</fullName>
    </recommendedName>
</protein>
<evidence type="ECO:0000313" key="2">
    <source>
        <dbReference type="Proteomes" id="UP000634455"/>
    </source>
</evidence>
<evidence type="ECO:0008006" key="3">
    <source>
        <dbReference type="Google" id="ProtNLM"/>
    </source>
</evidence>